<reference evidence="3 4" key="1">
    <citation type="submission" date="2017-04" db="EMBL/GenBank/DDBJ databases">
        <authorList>
            <person name="Afonso C.L."/>
            <person name="Miller P.J."/>
            <person name="Scott M.A."/>
            <person name="Spackman E."/>
            <person name="Goraichik I."/>
            <person name="Dimitrov K.M."/>
            <person name="Suarez D.L."/>
            <person name="Swayne D.E."/>
        </authorList>
    </citation>
    <scope>NUCLEOTIDE SEQUENCE [LARGE SCALE GENOMIC DNA]</scope>
    <source>
        <strain evidence="3 4">DSM 26133</strain>
    </source>
</reference>
<gene>
    <name evidence="3" type="ORF">SAMN04488029_3696</name>
</gene>
<evidence type="ECO:0000259" key="2">
    <source>
        <dbReference type="Pfam" id="PF11141"/>
    </source>
</evidence>
<dbReference type="Proteomes" id="UP000192472">
    <property type="component" value="Unassembled WGS sequence"/>
</dbReference>
<keyword evidence="4" id="KW-1185">Reference proteome</keyword>
<feature type="transmembrane region" description="Helical" evidence="1">
    <location>
        <begin position="200"/>
        <end position="220"/>
    </location>
</feature>
<feature type="domain" description="DUF2914" evidence="2">
    <location>
        <begin position="288"/>
        <end position="355"/>
    </location>
</feature>
<feature type="transmembrane region" description="Helical" evidence="1">
    <location>
        <begin position="167"/>
        <end position="188"/>
    </location>
</feature>
<dbReference type="STRING" id="692418.SAMN04488029_3696"/>
<protein>
    <recommendedName>
        <fullName evidence="2">DUF2914 domain-containing protein</fullName>
    </recommendedName>
</protein>
<evidence type="ECO:0000313" key="4">
    <source>
        <dbReference type="Proteomes" id="UP000192472"/>
    </source>
</evidence>
<dbReference type="AlphaFoldDB" id="A0A1W2GPM8"/>
<feature type="transmembrane region" description="Helical" evidence="1">
    <location>
        <begin position="23"/>
        <end position="43"/>
    </location>
</feature>
<feature type="transmembrane region" description="Helical" evidence="1">
    <location>
        <begin position="82"/>
        <end position="104"/>
    </location>
</feature>
<keyword evidence="1" id="KW-0812">Transmembrane</keyword>
<keyword evidence="1" id="KW-1133">Transmembrane helix</keyword>
<dbReference type="InterPro" id="IPR022606">
    <property type="entry name" value="DUF2914"/>
</dbReference>
<evidence type="ECO:0000313" key="3">
    <source>
        <dbReference type="EMBL" id="SMD38226.1"/>
    </source>
</evidence>
<dbReference type="OrthoDB" id="9779877at2"/>
<dbReference type="RefSeq" id="WP_084374316.1">
    <property type="nucleotide sequence ID" value="NZ_FWYF01000004.1"/>
</dbReference>
<evidence type="ECO:0000256" key="1">
    <source>
        <dbReference type="SAM" id="Phobius"/>
    </source>
</evidence>
<keyword evidence="1" id="KW-0472">Membrane</keyword>
<sequence length="371" mass="43479">MNRAVTKFRNSAFSAYLKRNQKYAPITFFIGGFIFDSLTLGRIDRAYDLTMLCIHMTSLTFTIYAFNLVGDGRWHGTFLKRFEPYFPLAIQFFFGALSSAYVIYFSRSVSLTKTVSFFTILVILFVANEFLKRRISNKYLQFSVYSFISFTFFTFMVPVWIKYMNTYVFILSGLISVGCTLALIWKVYRASAQTRKEVHLGKLLSLVIGIYALINVFYFFNLIPPVPLALNSGLVAHQVKYENDKYAVLYEKDEWYVFWRTHRLKLLWRPTENVYVFTSIFAPTNLEKSIFHRWKWYNPKIESWEVVEDIGIKIRGGRADGYRGYTYKHWVRPGQWEVEVITEEGLVLGVVDFEIVRTRETGSRSTAVKVF</sequence>
<feature type="transmembrane region" description="Helical" evidence="1">
    <location>
        <begin position="139"/>
        <end position="161"/>
    </location>
</feature>
<proteinExistence type="predicted"/>
<accession>A0A1W2GPM8</accession>
<organism evidence="3 4">
    <name type="scientific">Reichenbachiella faecimaris</name>
    <dbReference type="NCBI Taxonomy" id="692418"/>
    <lineage>
        <taxon>Bacteria</taxon>
        <taxon>Pseudomonadati</taxon>
        <taxon>Bacteroidota</taxon>
        <taxon>Cytophagia</taxon>
        <taxon>Cytophagales</taxon>
        <taxon>Reichenbachiellaceae</taxon>
        <taxon>Reichenbachiella</taxon>
    </lineage>
</organism>
<dbReference type="Pfam" id="PF11141">
    <property type="entry name" value="DUF2914"/>
    <property type="match status" value="1"/>
</dbReference>
<name>A0A1W2GPM8_REIFA</name>
<feature type="transmembrane region" description="Helical" evidence="1">
    <location>
        <begin position="49"/>
        <end position="70"/>
    </location>
</feature>
<dbReference type="EMBL" id="FWYF01000004">
    <property type="protein sequence ID" value="SMD38226.1"/>
    <property type="molecule type" value="Genomic_DNA"/>
</dbReference>
<feature type="transmembrane region" description="Helical" evidence="1">
    <location>
        <begin position="110"/>
        <end position="127"/>
    </location>
</feature>